<name>A0A8S5R753_9VIRU</name>
<proteinExistence type="predicted"/>
<organism evidence="1">
    <name type="scientific">virus sp. ctKgb28</name>
    <dbReference type="NCBI Taxonomy" id="2826799"/>
    <lineage>
        <taxon>Viruses</taxon>
    </lineage>
</organism>
<accession>A0A8S5R753</accession>
<dbReference type="EMBL" id="BK015832">
    <property type="protein sequence ID" value="DAE27223.1"/>
    <property type="molecule type" value="Genomic_DNA"/>
</dbReference>
<protein>
    <submittedName>
        <fullName evidence="1">Minor structural protein</fullName>
    </submittedName>
</protein>
<reference evidence="1" key="1">
    <citation type="journal article" date="2021" name="Proc. Natl. Acad. Sci. U.S.A.">
        <title>A Catalog of Tens of Thousands of Viruses from Human Metagenomes Reveals Hidden Associations with Chronic Diseases.</title>
        <authorList>
            <person name="Tisza M.J."/>
            <person name="Buck C.B."/>
        </authorList>
    </citation>
    <scope>NUCLEOTIDE SEQUENCE</scope>
    <source>
        <strain evidence="1">CtKgb28</strain>
    </source>
</reference>
<sequence length="355" mass="38863">MGGFVARGSNVISRIINGDTLYFYLELGDNPLYQSIDPDNPSNVFPNWETNDSSQPTVKPVCSSAMNGELNLTEHKWYYNGSLIIFGAANNGWATEQTLERFKYNVTDGTIKIVKNLASVNNLSNDTLRYEGVADLDGVNYPQKKAIDILIQRSSASAFQGFVTANPGQLSESVTETTLSTKLSNGSSWIDGYTCKWYKNGVYMTGKDGKTLNVTRADIDSEELYLAEFYQVTNGVVASSSCSTAAISISDTGDIYKIVYSISGSLGRTGNVTATPSIINNRTAAALNLANYQCTWSHILYNHDYTKKLHTFDTEKVVIEASYFEDKKEGYIEGTASCMEKPSADSETGGDTNIN</sequence>
<evidence type="ECO:0000313" key="1">
    <source>
        <dbReference type="EMBL" id="DAE27223.1"/>
    </source>
</evidence>